<evidence type="ECO:0000256" key="4">
    <source>
        <dbReference type="ARBA" id="ARBA00023298"/>
    </source>
</evidence>
<dbReference type="GO" id="GO:0046931">
    <property type="term" value="P:pore complex assembly"/>
    <property type="evidence" value="ECO:0007669"/>
    <property type="project" value="InterPro"/>
</dbReference>
<feature type="signal peptide" evidence="6">
    <location>
        <begin position="1"/>
        <end position="27"/>
    </location>
</feature>
<keyword evidence="4" id="KW-1053">Target membrane</keyword>
<keyword evidence="4" id="KW-0472">Membrane</keyword>
<organism evidence="7">
    <name type="scientific">Colubraria reticulata</name>
    <dbReference type="NCBI Taxonomy" id="604273"/>
    <lineage>
        <taxon>Eukaryota</taxon>
        <taxon>Metazoa</taxon>
        <taxon>Spiralia</taxon>
        <taxon>Lophotrochozoa</taxon>
        <taxon>Mollusca</taxon>
        <taxon>Gastropoda</taxon>
        <taxon>Caenogastropoda</taxon>
        <taxon>Neogastropoda</taxon>
        <taxon>Buccinoidea</taxon>
        <taxon>Buccinidae</taxon>
        <taxon>Colubraria</taxon>
    </lineage>
</organism>
<dbReference type="InterPro" id="IPR009104">
    <property type="entry name" value="Anemon_actinoporin-like"/>
</dbReference>
<keyword evidence="5" id="KW-0166">Nematocyst</keyword>
<feature type="chain" id="PRO_5020034035" evidence="6">
    <location>
        <begin position="28"/>
        <end position="205"/>
    </location>
</feature>
<evidence type="ECO:0000256" key="6">
    <source>
        <dbReference type="SAM" id="SignalP"/>
    </source>
</evidence>
<dbReference type="InterPro" id="IPR050677">
    <property type="entry name" value="Actinoporin_PFT"/>
</dbReference>
<dbReference type="GO" id="GO:0044218">
    <property type="term" value="C:other organism cell membrane"/>
    <property type="evidence" value="ECO:0007669"/>
    <property type="project" value="UniProtKB-KW"/>
</dbReference>
<dbReference type="GO" id="GO:0006812">
    <property type="term" value="P:monoatomic cation transport"/>
    <property type="evidence" value="ECO:0007669"/>
    <property type="project" value="InterPro"/>
</dbReference>
<dbReference type="GO" id="GO:0046930">
    <property type="term" value="C:pore complex"/>
    <property type="evidence" value="ECO:0007669"/>
    <property type="project" value="InterPro"/>
</dbReference>
<dbReference type="EMBL" id="MH194226">
    <property type="protein sequence ID" value="AXS67895.1"/>
    <property type="molecule type" value="mRNA"/>
</dbReference>
<dbReference type="GO" id="GO:0015267">
    <property type="term" value="F:channel activity"/>
    <property type="evidence" value="ECO:0007669"/>
    <property type="project" value="InterPro"/>
</dbReference>
<dbReference type="SUPFAM" id="SSF63724">
    <property type="entry name" value="Cytolysin/lectin"/>
    <property type="match status" value="1"/>
</dbReference>
<protein>
    <submittedName>
        <fullName evidence="7">Coluporin-23</fullName>
    </submittedName>
</protein>
<comment type="subcellular location">
    <subcellularLocation>
        <location evidence="2">Nematocyst</location>
    </subcellularLocation>
    <subcellularLocation>
        <location evidence="1">Target cell membrane</location>
    </subcellularLocation>
</comment>
<evidence type="ECO:0000313" key="7">
    <source>
        <dbReference type="EMBL" id="AXS67895.1"/>
    </source>
</evidence>
<dbReference type="GO" id="GO:0042151">
    <property type="term" value="C:nematocyst"/>
    <property type="evidence" value="ECO:0007669"/>
    <property type="project" value="UniProtKB-SubCell"/>
</dbReference>
<proteinExistence type="evidence at transcript level"/>
<evidence type="ECO:0000256" key="1">
    <source>
        <dbReference type="ARBA" id="ARBA00004175"/>
    </source>
</evidence>
<dbReference type="InterPro" id="IPR015926">
    <property type="entry name" value="Cytolysin/lectin"/>
</dbReference>
<dbReference type="Gene3D" id="2.60.270.20">
    <property type="entry name" value="Cytolysin/lectin"/>
    <property type="match status" value="1"/>
</dbReference>
<evidence type="ECO:0000256" key="5">
    <source>
        <dbReference type="ARBA" id="ARBA00023331"/>
    </source>
</evidence>
<keyword evidence="6" id="KW-0732">Signal</keyword>
<dbReference type="PANTHER" id="PTHR40388">
    <property type="entry name" value="BRYOPORIN"/>
    <property type="match status" value="1"/>
</dbReference>
<dbReference type="GO" id="GO:0051715">
    <property type="term" value="P:cytolysis in another organism"/>
    <property type="evidence" value="ECO:0007669"/>
    <property type="project" value="InterPro"/>
</dbReference>
<dbReference type="Pfam" id="PF06369">
    <property type="entry name" value="Anemone_cytotox"/>
    <property type="match status" value="1"/>
</dbReference>
<dbReference type="PANTHER" id="PTHR40388:SF1">
    <property type="entry name" value="BRYOPORIN"/>
    <property type="match status" value="1"/>
</dbReference>
<keyword evidence="3" id="KW-1052">Target cell membrane</keyword>
<reference evidence="7" key="1">
    <citation type="journal article" date="2018" name="Mol. Biol. Evol.">
        <title>Piercing Fishes: Porin Expansion and Adaptation to Hematophagy in the Vampire Snail Cumia reticulata.</title>
        <authorList>
            <person name="Gerdol M."/>
            <person name="Cervelli M."/>
            <person name="Oliverio M."/>
            <person name="Modica M.V."/>
        </authorList>
    </citation>
    <scope>NUCLEOTIDE SEQUENCE</scope>
</reference>
<name>A0A499RKF0_9CAEN</name>
<evidence type="ECO:0000256" key="2">
    <source>
        <dbReference type="ARBA" id="ARBA00004532"/>
    </source>
</evidence>
<accession>A0A499RKF0</accession>
<dbReference type="AlphaFoldDB" id="A0A499RKF0"/>
<sequence>MALQFPRLKTLLVMFLFVVGRFPRNYGYRVKAAITVQNWTRFPLIKTALNIAEGVNDTAAHDIYPGSQWTFNVRKRDRAPQGTYGTVSWVVSGKDQRFIVMWSAPYSFNWYSNWLGLGMTPKGHTKVAIRNTWFIEMYYTGGNKYLRHTIKEFYKDVNPVTFRMYGFKIVGTMTSGHHTEILVKFQPTQKGDAAPGYEKQLGFSK</sequence>
<evidence type="ECO:0000256" key="3">
    <source>
        <dbReference type="ARBA" id="ARBA00022537"/>
    </source>
</evidence>